<organism evidence="1 2">
    <name type="scientific">Panagrolaimus sp. ES5</name>
    <dbReference type="NCBI Taxonomy" id="591445"/>
    <lineage>
        <taxon>Eukaryota</taxon>
        <taxon>Metazoa</taxon>
        <taxon>Ecdysozoa</taxon>
        <taxon>Nematoda</taxon>
        <taxon>Chromadorea</taxon>
        <taxon>Rhabditida</taxon>
        <taxon>Tylenchina</taxon>
        <taxon>Panagrolaimomorpha</taxon>
        <taxon>Panagrolaimoidea</taxon>
        <taxon>Panagrolaimidae</taxon>
        <taxon>Panagrolaimus</taxon>
    </lineage>
</organism>
<sequence length="352" mass="41300">MTKSSNFTTPYTYSWIFAKDEIISCPENQALWGSVQDFGEPYGPWMLSFYPNGYHSSVPAKFAFILKSSFTKDESVPSCLARAELTLSNDEDPQKPTTVKFSNRYHPISKINPCIGCGWYRRSFFEKFPEIQSWNKIRVTLVCFFTEIENSIVDERNWITYKFLTANVVSYVSDYFFTLDLDKQKLEQQNVDCNVIYYVKPMFSKQQKEISIPMHKSLLVKQSDLFTKHFEENSGDQIDFPNFSEKVIKDVILFCYKNELDSYTEEHVVFAAKYDMKELLRKADEYLSTITKKSNVKKMMQLTEKYNLPELTKQCFYISESSKGNFLKALFTSFFRSIALFFENIFNGRSEF</sequence>
<proteinExistence type="predicted"/>
<dbReference type="Proteomes" id="UP000887579">
    <property type="component" value="Unplaced"/>
</dbReference>
<evidence type="ECO:0000313" key="1">
    <source>
        <dbReference type="Proteomes" id="UP000887579"/>
    </source>
</evidence>
<name>A0AC34FGA4_9BILA</name>
<accession>A0AC34FGA4</accession>
<protein>
    <submittedName>
        <fullName evidence="2">BTB domain-containing protein</fullName>
    </submittedName>
</protein>
<evidence type="ECO:0000313" key="2">
    <source>
        <dbReference type="WBParaSite" id="ES5_v2.g16282.t1"/>
    </source>
</evidence>
<reference evidence="2" key="1">
    <citation type="submission" date="2022-11" db="UniProtKB">
        <authorList>
            <consortium name="WormBaseParasite"/>
        </authorList>
    </citation>
    <scope>IDENTIFICATION</scope>
</reference>
<dbReference type="WBParaSite" id="ES5_v2.g16282.t1">
    <property type="protein sequence ID" value="ES5_v2.g16282.t1"/>
    <property type="gene ID" value="ES5_v2.g16282"/>
</dbReference>